<keyword evidence="2" id="KW-0963">Cytoplasm</keyword>
<feature type="repeat" description="ANK" evidence="9">
    <location>
        <begin position="1122"/>
        <end position="1154"/>
    </location>
</feature>
<dbReference type="PROSITE" id="PS50297">
    <property type="entry name" value="ANK_REP_REGION"/>
    <property type="match status" value="20"/>
</dbReference>
<keyword evidence="8 11" id="KW-0175">Coiled coil</keyword>
<sequence>RRRGGSVESFILDQEDLDNPVLKTTSELFLSSAAEGADLRTVDPETQARLEALLEAAGIGKLSTADGKAFADPEVLRRLTSSVSCALDEAAAALTRMRAENNHNAGQVDNRSLAEACSDGDVNAVRKLLDEGRSVNEHTEEGESLLCLACSAGYYELAQVLLAMHANVEDRGNKGDITPLMAAASGGYVDIVKLLLVHCADVNAQSSTGNTALTYACAGGFVDIVKVLLKAGANIEDHNENGHTPLMEAASAGHVEVARVLLEYGAGINTHSNEFKESALTLACYKGHLDMVRFLLEAGADQEHKTDEMHTALMEACMDGHVEVARLLLDSGAQVNMPADSFESPLTLAACGGHVELAALLIERGANLEEVNDEGYTPLMEAAREGHEEMVALLLAQGANINAQTEETQETALTLACCGGFSEVADFLIKAGADIELGCSTPLMEAAQEGHLELVKYLLAAGANVHATTATGDTALTYACENGHTDVADVLLQAGADLEHESEGGRTPLMKAARAGHLCTVQFLISKGANVNRATANNDHTVVSLACAGGHLAVVELLLAHGADPTHRLKDGSTMLIEAAKGGHTNVVSYLLDYPNNILSVPAADLSQLTPPSQDQSQVPRVPVHTLAMVVPPQEPDRTPQENSPPLLGVVKGASKQKSSSLQVADKDLLPPFHPYQPLECIVEETEGKLNELGQRISAIEKAQLKSLELIQGEPLNKDKIEELKKNREEQVQKKKKILKELQKVERQLQMKTQQQFTKEYLETKGQTDTPLPLQQQCPLTGVFPDVEADKGLPEDNFSGLPQVDTILSKDDEQQQSPPRTEQIEFVPIQPLPAPHCNFSGNLGYNGTESLELQKALGNQQNVGQQQQIAGQGLLVQEPDGLMVATPAQTLTDTLDDLIAAVNSRVPSGPTSSSHTTESPTPEPCSQASSNVPSQSVLPMYPSVDIDAHTESNHDTALTLACAGGHEELVSVLIARGANIEHRDKKGFTPLILAATAGHVGVVEILLDKGGDIEAQSERTKDTPLSLACSGGRQEVVDLLLARGANKEHRNVSDYTPLSLAASGGYVNIIKILLNAGAEINSRTGSKLGISPLMLAAMNGHVPAVKLLLDMGSDINAQIETNRNTALTLACFQGRAEVVSLLLDRKANVEHRAKTGLTPLMEAASGGYAEVGRVLLDKGADVNAPPVPSSRDTALTIAADKGHYKFCELLINRGAHIDVRNKKGNTPLWLAANGGHYDVVQLLVQAGADVDAADNRKITPLMSAFRKGHVKVVQFLVKEVNQFPSDIECMRYIATITDKDLLKKCHQCVETIVKAKDQQAAEANKNATILLKELDLEKSREESRKQALAAKREKRKEKRKKKKEEQKRKQEEDEENKPKETLELQEDDDEEENDDEVEQEVPIEPPSATTTTTIGISATSTTFTNAFGKKRANVVTTPSTNRKNKKNKTKETPQNMQIILPDQHISLAQQKADKNKINGEPRGGGASGNSDSDNLDSTDCNSESSSGGKSQELNFTMDTNSSERRYASLLIPSQEEKASSAASKTPTSSLSEAVLDGEGHSNSLSSTYKPVSLPLTSPNVKLNLTSPKRGQKREEGWKEVVRRSKKLSVPASVVSRIMGRGGCNITAIQDVTGAHIDVDKQKDKNGERMITIRGGTESTRYAVQLINALIQDPAKELEDLIPKTHIRTPASSTKSIHANFSSGVSTATASNKNSFPLGAPPLVTSQSSTLSTFQPTNKLNKNVPANVRSSFPVSLPLAYSHPHFALLAAQTMQQIRHPRLPMAQFGGTFSPSPNTWGPFPVRPVNPGSTNSSPKHNSSSRVGSQNGNILQTESPGLATSTCPITVSSVAASTQPLCVTSNRTPSSVRKQLFACVPKTSAAATAISTVTSTCSTLPSASSAPPNNGQVPTAFLPSNAPQTQHSALKADSFSAVSAPKEKVSTADQPTANACAPSSVASSCSMTASSNSGVSEAHPSSSPAPLNNVQDEILPTSMSEISPSMSMPFSSSLETAPLSLASPRSAVADNQDNSNLPQVAVPAPRVTHRMQSRGSFYSVVPNANLHQDPQSIFVTNQVPLTPSQGPPAAVQLSSAMNVMNGSQMHINPANKSLPPTFGPATLFNHFSSLFDSNQVPANQGWGDCPLSTRAAADPSFTVQSTFLNNSVLGHVENVHPDNSKAPGFRPPSQRVSTSPVGKSLRSCTGHSSFSNPGESPIPSVSSGSSSPLSAASAPSNLGQPKAGNANQDRKVPPPIGTERLARIRQGGSVTPTPLGTNFTAPVGHSGIWSFGVNSVSGKSPVMGNHPMHQPLSDPGTFSQHQPMERDDSGIVAPSNIFHQPMPSSFVDFSKGLPISMYGGTLIPSHPQLADGPGGPLFNGLHAPDPAWNPMIKVVQNSTECTDAQQIWPGTWAPHIGNMHLKYVN</sequence>
<feature type="repeat" description="ANK" evidence="9">
    <location>
        <begin position="208"/>
        <end position="240"/>
    </location>
</feature>
<dbReference type="InterPro" id="IPR002110">
    <property type="entry name" value="Ankyrin_rpt"/>
</dbReference>
<evidence type="ECO:0000313" key="14">
    <source>
        <dbReference type="Ensembl" id="ENSCPGP00000022870.1"/>
    </source>
</evidence>
<dbReference type="FunFam" id="1.25.40.20:FF:000014">
    <property type="entry name" value="ankyrin repeat domain-containing protein 17 isoform X2"/>
    <property type="match status" value="1"/>
</dbReference>
<dbReference type="PROSITE" id="PS50088">
    <property type="entry name" value="ANK_REPEAT"/>
    <property type="match status" value="20"/>
</dbReference>
<dbReference type="CDD" id="cd22503">
    <property type="entry name" value="KH-I_ANKHD1"/>
    <property type="match status" value="1"/>
</dbReference>
<dbReference type="Pfam" id="PF00023">
    <property type="entry name" value="Ank"/>
    <property type="match status" value="2"/>
</dbReference>
<feature type="compositionally biased region" description="Low complexity" evidence="12">
    <location>
        <begin position="2211"/>
        <end position="2230"/>
    </location>
</feature>
<keyword evidence="3" id="KW-0597">Phosphoprotein</keyword>
<feature type="compositionally biased region" description="Polar residues" evidence="12">
    <location>
        <begin position="2184"/>
        <end position="2208"/>
    </location>
</feature>
<feature type="repeat" description="ANK" evidence="9">
    <location>
        <begin position="438"/>
        <end position="470"/>
    </location>
</feature>
<dbReference type="FunFam" id="1.25.40.20:FF:000012">
    <property type="entry name" value="ankyrin repeat domain-containing protein 17 isoform X1"/>
    <property type="match status" value="1"/>
</dbReference>
<feature type="repeat" description="ANK" evidence="9">
    <location>
        <begin position="308"/>
        <end position="340"/>
    </location>
</feature>
<feature type="repeat" description="ANK" evidence="9">
    <location>
        <begin position="1190"/>
        <end position="1222"/>
    </location>
</feature>
<feature type="compositionally biased region" description="Polar residues" evidence="12">
    <location>
        <begin position="1560"/>
        <end position="1570"/>
    </location>
</feature>
<feature type="repeat" description="ANK" evidence="9">
    <location>
        <begin position="241"/>
        <end position="273"/>
    </location>
</feature>
<feature type="compositionally biased region" description="Polar residues" evidence="12">
    <location>
        <begin position="926"/>
        <end position="937"/>
    </location>
</feature>
<dbReference type="Gene3D" id="1.25.40.20">
    <property type="entry name" value="Ankyrin repeat-containing domain"/>
    <property type="match status" value="9"/>
</dbReference>
<dbReference type="InterPro" id="IPR036770">
    <property type="entry name" value="Ankyrin_rpt-contain_sf"/>
</dbReference>
<dbReference type="SUPFAM" id="SSF54791">
    <property type="entry name" value="Eukaryotic type KH-domain (KH-domain type I)"/>
    <property type="match status" value="1"/>
</dbReference>
<feature type="repeat" description="ANK" evidence="9">
    <location>
        <begin position="275"/>
        <end position="307"/>
    </location>
</feature>
<feature type="repeat" description="ANK" evidence="9">
    <location>
        <begin position="504"/>
        <end position="536"/>
    </location>
</feature>
<feature type="compositionally biased region" description="Polar residues" evidence="12">
    <location>
        <begin position="1894"/>
        <end position="1907"/>
    </location>
</feature>
<protein>
    <recommendedName>
        <fullName evidence="13">K Homology domain-containing protein</fullName>
    </recommendedName>
</protein>
<feature type="region of interest" description="Disordered" evidence="12">
    <location>
        <begin position="1429"/>
        <end position="1456"/>
    </location>
</feature>
<feature type="region of interest" description="Disordered" evidence="12">
    <location>
        <begin position="1341"/>
        <end position="1416"/>
    </location>
</feature>
<feature type="compositionally biased region" description="Low complexity" evidence="12">
    <location>
        <begin position="1539"/>
        <end position="1551"/>
    </location>
</feature>
<feature type="compositionally biased region" description="Low complexity" evidence="12">
    <location>
        <begin position="1488"/>
        <end position="1502"/>
    </location>
</feature>
<evidence type="ECO:0000256" key="4">
    <source>
        <dbReference type="ARBA" id="ARBA00022737"/>
    </source>
</evidence>
<comment type="subcellular location">
    <subcellularLocation>
        <location evidence="1">Cytoplasm</location>
    </subcellularLocation>
</comment>
<name>A0A8C3PS10_9CHAR</name>
<evidence type="ECO:0000256" key="9">
    <source>
        <dbReference type="PROSITE-ProRule" id="PRU00023"/>
    </source>
</evidence>
<feature type="compositionally biased region" description="Polar residues" evidence="12">
    <location>
        <begin position="1820"/>
        <end position="1835"/>
    </location>
</feature>
<evidence type="ECO:0000256" key="11">
    <source>
        <dbReference type="SAM" id="Coils"/>
    </source>
</evidence>
<dbReference type="FunFam" id="1.25.40.20:FF:000114">
    <property type="entry name" value="ankyrin repeat and KH domain-containing protein 1 isoform X2"/>
    <property type="match status" value="1"/>
</dbReference>
<feature type="region of interest" description="Disordered" evidence="12">
    <location>
        <begin position="1893"/>
        <end position="1930"/>
    </location>
</feature>
<feature type="repeat" description="ANK" evidence="9">
    <location>
        <begin position="1053"/>
        <end position="1085"/>
    </location>
</feature>
<feature type="domain" description="K Homology" evidence="13">
    <location>
        <begin position="1601"/>
        <end position="1671"/>
    </location>
</feature>
<dbReference type="InterPro" id="IPR047374">
    <property type="entry name" value="KH-I_ANKHD1"/>
</dbReference>
<feature type="region of interest" description="Disordered" evidence="12">
    <location>
        <begin position="904"/>
        <end position="939"/>
    </location>
</feature>
<feature type="compositionally biased region" description="Basic and acidic residues" evidence="12">
    <location>
        <begin position="1363"/>
        <end position="1382"/>
    </location>
</feature>
<dbReference type="Pfam" id="PF12796">
    <property type="entry name" value="Ank_2"/>
    <property type="match status" value="8"/>
</dbReference>
<feature type="compositionally biased region" description="Acidic residues" evidence="12">
    <location>
        <begin position="1383"/>
        <end position="1401"/>
    </location>
</feature>
<evidence type="ECO:0000259" key="13">
    <source>
        <dbReference type="SMART" id="SM00322"/>
    </source>
</evidence>
<evidence type="ECO:0000256" key="7">
    <source>
        <dbReference type="ARBA" id="ARBA00023043"/>
    </source>
</evidence>
<feature type="repeat" description="ANK" evidence="9">
    <location>
        <begin position="471"/>
        <end position="503"/>
    </location>
</feature>
<feature type="region of interest" description="Disordered" evidence="12">
    <location>
        <begin position="2168"/>
        <end position="2249"/>
    </location>
</feature>
<reference evidence="14" key="2">
    <citation type="submission" date="2025-09" db="UniProtKB">
        <authorList>
            <consortium name="Ensembl"/>
        </authorList>
    </citation>
    <scope>IDENTIFICATION</scope>
</reference>
<dbReference type="Gene3D" id="3.30.1370.10">
    <property type="entry name" value="K Homology domain, type 1"/>
    <property type="match status" value="1"/>
</dbReference>
<evidence type="ECO:0000256" key="1">
    <source>
        <dbReference type="ARBA" id="ARBA00004496"/>
    </source>
</evidence>
<dbReference type="SUPFAM" id="SSF48403">
    <property type="entry name" value="Ankyrin repeat"/>
    <property type="match status" value="3"/>
</dbReference>
<feature type="repeat" description="ANK" evidence="9">
    <location>
        <begin position="1155"/>
        <end position="1187"/>
    </location>
</feature>
<feature type="repeat" description="ANK" evidence="9">
    <location>
        <begin position="175"/>
        <end position="207"/>
    </location>
</feature>
<feature type="repeat" description="ANK" evidence="9">
    <location>
        <begin position="374"/>
        <end position="406"/>
    </location>
</feature>
<feature type="region of interest" description="Disordered" evidence="12">
    <location>
        <begin position="1533"/>
        <end position="1570"/>
    </location>
</feature>
<feature type="repeat" description="ANK" evidence="9">
    <location>
        <begin position="1088"/>
        <end position="1120"/>
    </location>
</feature>
<proteinExistence type="predicted"/>
<dbReference type="Proteomes" id="UP000694419">
    <property type="component" value="Unplaced"/>
</dbReference>
<dbReference type="InterPro" id="IPR051631">
    <property type="entry name" value="Ankyrin-KH/SAM_domain"/>
</dbReference>
<dbReference type="PROSITE" id="PS50084">
    <property type="entry name" value="KH_TYPE_1"/>
    <property type="match status" value="1"/>
</dbReference>
<reference evidence="14" key="1">
    <citation type="submission" date="2025-08" db="UniProtKB">
        <authorList>
            <consortium name="Ensembl"/>
        </authorList>
    </citation>
    <scope>IDENTIFICATION</scope>
</reference>
<evidence type="ECO:0000256" key="5">
    <source>
        <dbReference type="ARBA" id="ARBA00022884"/>
    </source>
</evidence>
<organism evidence="14 15">
    <name type="scientific">Calidris pygmaea</name>
    <name type="common">Spoon-billed sandpiper</name>
    <dbReference type="NCBI Taxonomy" id="425635"/>
    <lineage>
        <taxon>Eukaryota</taxon>
        <taxon>Metazoa</taxon>
        <taxon>Chordata</taxon>
        <taxon>Craniata</taxon>
        <taxon>Vertebrata</taxon>
        <taxon>Euteleostomi</taxon>
        <taxon>Archelosauria</taxon>
        <taxon>Archosauria</taxon>
        <taxon>Dinosauria</taxon>
        <taxon>Saurischia</taxon>
        <taxon>Theropoda</taxon>
        <taxon>Coelurosauria</taxon>
        <taxon>Aves</taxon>
        <taxon>Neognathae</taxon>
        <taxon>Neoaves</taxon>
        <taxon>Charadriiformes</taxon>
        <taxon>Scolopacidae</taxon>
        <taxon>Calidris</taxon>
    </lineage>
</organism>
<keyword evidence="7 9" id="KW-0040">ANK repeat</keyword>
<dbReference type="FunFam" id="1.25.40.20:FF:000055">
    <property type="entry name" value="ankyrin repeat domain-containing protein 17 isoform X2"/>
    <property type="match status" value="1"/>
</dbReference>
<feature type="compositionally biased region" description="Low complexity" evidence="12">
    <location>
        <begin position="1808"/>
        <end position="1819"/>
    </location>
</feature>
<dbReference type="SMART" id="SM00248">
    <property type="entry name" value="ANK"/>
    <property type="match status" value="25"/>
</dbReference>
<feature type="region of interest" description="Disordered" evidence="12">
    <location>
        <begin position="1961"/>
        <end position="1984"/>
    </location>
</feature>
<feature type="compositionally biased region" description="Low complexity" evidence="12">
    <location>
        <begin position="1407"/>
        <end position="1416"/>
    </location>
</feature>
<evidence type="ECO:0000256" key="8">
    <source>
        <dbReference type="ARBA" id="ARBA00023054"/>
    </source>
</evidence>
<keyword evidence="6" id="KW-0007">Acetylation</keyword>
<evidence type="ECO:0000256" key="10">
    <source>
        <dbReference type="PROSITE-ProRule" id="PRU00117"/>
    </source>
</evidence>
<feature type="repeat" description="ANK" evidence="9">
    <location>
        <begin position="538"/>
        <end position="570"/>
    </location>
</feature>
<dbReference type="InterPro" id="IPR036612">
    <property type="entry name" value="KH_dom_type_1_sf"/>
</dbReference>
<feature type="repeat" description="ANK" evidence="9">
    <location>
        <begin position="1020"/>
        <end position="1052"/>
    </location>
</feature>
<evidence type="ECO:0000256" key="6">
    <source>
        <dbReference type="ARBA" id="ARBA00022990"/>
    </source>
</evidence>
<feature type="region of interest" description="Disordered" evidence="12">
    <location>
        <begin position="1475"/>
        <end position="1515"/>
    </location>
</feature>
<dbReference type="GO" id="GO:0005634">
    <property type="term" value="C:nucleus"/>
    <property type="evidence" value="ECO:0007669"/>
    <property type="project" value="UniProtKB-ARBA"/>
</dbReference>
<keyword evidence="15" id="KW-1185">Reference proteome</keyword>
<dbReference type="PANTHER" id="PTHR23206">
    <property type="entry name" value="MASK PROTEIN"/>
    <property type="match status" value="1"/>
</dbReference>
<dbReference type="Pfam" id="PF00013">
    <property type="entry name" value="KH_1"/>
    <property type="match status" value="1"/>
</dbReference>
<dbReference type="GO" id="GO:0045087">
    <property type="term" value="P:innate immune response"/>
    <property type="evidence" value="ECO:0007669"/>
    <property type="project" value="TreeGrafter"/>
</dbReference>
<dbReference type="FunFam" id="1.25.40.20:FF:000156">
    <property type="entry name" value="ankyrin repeat and KH domain-containing protein 1-like isoform X6"/>
    <property type="match status" value="1"/>
</dbReference>
<dbReference type="InterPro" id="IPR004088">
    <property type="entry name" value="KH_dom_type_1"/>
</dbReference>
<feature type="repeat" description="ANK" evidence="9">
    <location>
        <begin position="953"/>
        <end position="985"/>
    </location>
</feature>
<dbReference type="GO" id="GO:0003723">
    <property type="term" value="F:RNA binding"/>
    <property type="evidence" value="ECO:0007669"/>
    <property type="project" value="UniProtKB-UniRule"/>
</dbReference>
<evidence type="ECO:0000313" key="15">
    <source>
        <dbReference type="Proteomes" id="UP000694419"/>
    </source>
</evidence>
<feature type="compositionally biased region" description="Polar residues" evidence="12">
    <location>
        <begin position="1503"/>
        <end position="1515"/>
    </location>
</feature>
<dbReference type="FunFam" id="1.25.40.20:FF:000046">
    <property type="entry name" value="Ankyrin repeat and KH domain-containing protein 1"/>
    <property type="match status" value="1"/>
</dbReference>
<feature type="repeat" description="ANK" evidence="9">
    <location>
        <begin position="341"/>
        <end position="373"/>
    </location>
</feature>
<dbReference type="SMART" id="SM00322">
    <property type="entry name" value="KH"/>
    <property type="match status" value="1"/>
</dbReference>
<feature type="repeat" description="ANK" evidence="9">
    <location>
        <begin position="986"/>
        <end position="1018"/>
    </location>
</feature>
<accession>A0A8C3PS10</accession>
<dbReference type="GO" id="GO:0005737">
    <property type="term" value="C:cytoplasm"/>
    <property type="evidence" value="ECO:0007669"/>
    <property type="project" value="UniProtKB-SubCell"/>
</dbReference>
<dbReference type="PRINTS" id="PR01415">
    <property type="entry name" value="ANKYRIN"/>
</dbReference>
<dbReference type="InterPro" id="IPR004087">
    <property type="entry name" value="KH_dom"/>
</dbReference>
<dbReference type="FunFam" id="1.25.40.20:FF:000068">
    <property type="entry name" value="ankyrin repeat domain-containing protein 17 isoform X5"/>
    <property type="match status" value="1"/>
</dbReference>
<dbReference type="FunFam" id="3.30.1370.10:FF:000029">
    <property type="entry name" value="ankyrin repeat and KH domain-containing protein 1 isoform X2"/>
    <property type="match status" value="1"/>
</dbReference>
<feature type="compositionally biased region" description="Polar residues" evidence="12">
    <location>
        <begin position="1973"/>
        <end position="1984"/>
    </location>
</feature>
<dbReference type="Ensembl" id="ENSCPGT00000025002.1">
    <property type="protein sequence ID" value="ENSCPGP00000022870.1"/>
    <property type="gene ID" value="ENSCPGG00000014676.1"/>
</dbReference>
<evidence type="ECO:0000256" key="2">
    <source>
        <dbReference type="ARBA" id="ARBA00022490"/>
    </source>
</evidence>
<dbReference type="PANTHER" id="PTHR23206:SF5">
    <property type="entry name" value="ANKYRIN REPEAT AND KH DOMAIN-CONTAINING PROTEIN 1"/>
    <property type="match status" value="1"/>
</dbReference>
<feature type="coiled-coil region" evidence="11">
    <location>
        <begin position="683"/>
        <end position="755"/>
    </location>
</feature>
<feature type="compositionally biased region" description="Basic residues" evidence="12">
    <location>
        <begin position="1352"/>
        <end position="1362"/>
    </location>
</feature>
<keyword evidence="4" id="KW-0677">Repeat</keyword>
<feature type="compositionally biased region" description="Low complexity" evidence="12">
    <location>
        <begin position="907"/>
        <end position="920"/>
    </location>
</feature>
<feature type="region of interest" description="Disordered" evidence="12">
    <location>
        <begin position="1787"/>
        <end position="1835"/>
    </location>
</feature>
<keyword evidence="5 10" id="KW-0694">RNA-binding</keyword>
<evidence type="ECO:0000256" key="12">
    <source>
        <dbReference type="SAM" id="MobiDB-lite"/>
    </source>
</evidence>
<feature type="repeat" description="ANK" evidence="9">
    <location>
        <begin position="1223"/>
        <end position="1255"/>
    </location>
</feature>
<evidence type="ECO:0000256" key="3">
    <source>
        <dbReference type="ARBA" id="ARBA00022553"/>
    </source>
</evidence>